<organism evidence="1 2">
    <name type="scientific">Candidatus Sungbacteria bacterium RIFCSPLOWO2_01_FULL_59_16</name>
    <dbReference type="NCBI Taxonomy" id="1802280"/>
    <lineage>
        <taxon>Bacteria</taxon>
        <taxon>Candidatus Sungiibacteriota</taxon>
    </lineage>
</organism>
<reference evidence="1 2" key="1">
    <citation type="journal article" date="2016" name="Nat. Commun.">
        <title>Thousands of microbial genomes shed light on interconnected biogeochemical processes in an aquifer system.</title>
        <authorList>
            <person name="Anantharaman K."/>
            <person name="Brown C.T."/>
            <person name="Hug L.A."/>
            <person name="Sharon I."/>
            <person name="Castelle C.J."/>
            <person name="Probst A.J."/>
            <person name="Thomas B.C."/>
            <person name="Singh A."/>
            <person name="Wilkins M.J."/>
            <person name="Karaoz U."/>
            <person name="Brodie E.L."/>
            <person name="Williams K.H."/>
            <person name="Hubbard S.S."/>
            <person name="Banfield J.F."/>
        </authorList>
    </citation>
    <scope>NUCLEOTIDE SEQUENCE [LARGE SCALE GENOMIC DNA]</scope>
</reference>
<dbReference type="AlphaFoldDB" id="A0A1G2LBD1"/>
<name>A0A1G2LBD1_9BACT</name>
<dbReference type="CDD" id="cd12952">
    <property type="entry name" value="MMP_ACEL2062"/>
    <property type="match status" value="1"/>
</dbReference>
<protein>
    <recommendedName>
        <fullName evidence="3">Metallopeptidase family protein</fullName>
    </recommendedName>
</protein>
<accession>A0A1G2LBD1</accession>
<evidence type="ECO:0000313" key="2">
    <source>
        <dbReference type="Proteomes" id="UP000176705"/>
    </source>
</evidence>
<evidence type="ECO:0008006" key="3">
    <source>
        <dbReference type="Google" id="ProtNLM"/>
    </source>
</evidence>
<dbReference type="SUPFAM" id="SSF55486">
    <property type="entry name" value="Metalloproteases ('zincins'), catalytic domain"/>
    <property type="match status" value="1"/>
</dbReference>
<sequence>MSTMIGKMEFDALVAEGLGAIPEKFLRRLQNVAIVVEEEPTPEQRRKLKLRRDHTLFGLYEGIPQTVRGGHYYWALPDKITIFRKPILECAGGREAIREIVRDTVWHEIAHHFGMDEPMVRMAEHKRRRRKRGVHG</sequence>
<dbReference type="InterPro" id="IPR010428">
    <property type="entry name" value="Zincin_1"/>
</dbReference>
<gene>
    <name evidence="1" type="ORF">A3B37_00755</name>
</gene>
<dbReference type="STRING" id="1802280.A3B37_00755"/>
<dbReference type="EMBL" id="MHQS01000010">
    <property type="protein sequence ID" value="OHA08864.1"/>
    <property type="molecule type" value="Genomic_DNA"/>
</dbReference>
<dbReference type="Proteomes" id="UP000176705">
    <property type="component" value="Unassembled WGS sequence"/>
</dbReference>
<dbReference type="InterPro" id="IPR038555">
    <property type="entry name" value="Zincin_1_sf"/>
</dbReference>
<evidence type="ECO:0000313" key="1">
    <source>
        <dbReference type="EMBL" id="OHA08864.1"/>
    </source>
</evidence>
<proteinExistence type="predicted"/>
<dbReference type="Gene3D" id="3.30.2010.20">
    <property type="match status" value="1"/>
</dbReference>
<dbReference type="Pfam" id="PF06262">
    <property type="entry name" value="Zincin_1"/>
    <property type="match status" value="1"/>
</dbReference>
<comment type="caution">
    <text evidence="1">The sequence shown here is derived from an EMBL/GenBank/DDBJ whole genome shotgun (WGS) entry which is preliminary data.</text>
</comment>